<comment type="caution">
    <text evidence="2">The sequence shown here is derived from an EMBL/GenBank/DDBJ whole genome shotgun (WGS) entry which is preliminary data.</text>
</comment>
<dbReference type="PANTHER" id="PTHR43591">
    <property type="entry name" value="METHYLTRANSFERASE"/>
    <property type="match status" value="1"/>
</dbReference>
<keyword evidence="2" id="KW-0489">Methyltransferase</keyword>
<reference evidence="2 3" key="1">
    <citation type="journal article" date="2014" name="Int. J. Syst. Evol. Microbiol.">
        <title>Lysinibacillus halotolerans sp. nov., isolated from saline-alkaline soil.</title>
        <authorList>
            <person name="Kong D."/>
            <person name="Wang Y."/>
            <person name="Zhao B."/>
            <person name="Li Y."/>
            <person name="Song J."/>
            <person name="Zhai Y."/>
            <person name="Zhang C."/>
            <person name="Wang H."/>
            <person name="Chen X."/>
            <person name="Zhao B."/>
            <person name="Ruan Z."/>
        </authorList>
    </citation>
    <scope>NUCLEOTIDE SEQUENCE [LARGE SCALE GENOMIC DNA]</scope>
    <source>
        <strain evidence="2 3">MCCC 1A12703</strain>
    </source>
</reference>
<evidence type="ECO:0000313" key="3">
    <source>
        <dbReference type="Proteomes" id="UP000279909"/>
    </source>
</evidence>
<dbReference type="EMBL" id="RHLQ01000032">
    <property type="protein sequence ID" value="RNC98044.1"/>
    <property type="molecule type" value="Genomic_DNA"/>
</dbReference>
<dbReference type="Proteomes" id="UP000279909">
    <property type="component" value="Unassembled WGS sequence"/>
</dbReference>
<dbReference type="InterPro" id="IPR029063">
    <property type="entry name" value="SAM-dependent_MTases_sf"/>
</dbReference>
<keyword evidence="3" id="KW-1185">Reference proteome</keyword>
<organism evidence="2 3">
    <name type="scientific">Lysinibacillus halotolerans</name>
    <dbReference type="NCBI Taxonomy" id="1368476"/>
    <lineage>
        <taxon>Bacteria</taxon>
        <taxon>Bacillati</taxon>
        <taxon>Bacillota</taxon>
        <taxon>Bacilli</taxon>
        <taxon>Bacillales</taxon>
        <taxon>Bacillaceae</taxon>
        <taxon>Lysinibacillus</taxon>
    </lineage>
</organism>
<gene>
    <name evidence="2" type="ORF">EC501_12635</name>
</gene>
<dbReference type="InterPro" id="IPR013216">
    <property type="entry name" value="Methyltransf_11"/>
</dbReference>
<evidence type="ECO:0000259" key="1">
    <source>
        <dbReference type="Pfam" id="PF08241"/>
    </source>
</evidence>
<accession>A0A3M8H747</accession>
<dbReference type="SUPFAM" id="SSF53335">
    <property type="entry name" value="S-adenosyl-L-methionine-dependent methyltransferases"/>
    <property type="match status" value="1"/>
</dbReference>
<dbReference type="Gene3D" id="3.40.50.150">
    <property type="entry name" value="Vaccinia Virus protein VP39"/>
    <property type="match status" value="1"/>
</dbReference>
<dbReference type="RefSeq" id="WP_122972662.1">
    <property type="nucleotide sequence ID" value="NZ_RHLQ01000032.1"/>
</dbReference>
<keyword evidence="2" id="KW-0808">Transferase</keyword>
<sequence>MGIDFHEKKNRNSYTTRKANQSWIQMVKELVPINNTTHAVDIGCGGGIYCKALADMGVATVTGVDFSKVMIEGAIINCENYPNISFQKGNAFETGLKGNYYDLLLERALIHHIEDLESCFKEAYRVLKKGGYLIIQDRTPADCLLPGDEQHIRGYFFELFPKLGEKEIQRRHSSNLVMETLTKAGFKEIEEVKLWEIRNIYDNKVQLLDDLKERTGRSILHELDDKELNLLIHSIDDAVSKRTNIIEKDRWTIWKAVKR</sequence>
<dbReference type="GO" id="GO:0008757">
    <property type="term" value="F:S-adenosylmethionine-dependent methyltransferase activity"/>
    <property type="evidence" value="ECO:0007669"/>
    <property type="project" value="InterPro"/>
</dbReference>
<dbReference type="OrthoDB" id="9791837at2"/>
<proteinExistence type="predicted"/>
<feature type="domain" description="Methyltransferase type 11" evidence="1">
    <location>
        <begin position="40"/>
        <end position="135"/>
    </location>
</feature>
<dbReference type="Pfam" id="PF08241">
    <property type="entry name" value="Methyltransf_11"/>
    <property type="match status" value="1"/>
</dbReference>
<name>A0A3M8H747_9BACI</name>
<dbReference type="GO" id="GO:0032259">
    <property type="term" value="P:methylation"/>
    <property type="evidence" value="ECO:0007669"/>
    <property type="project" value="UniProtKB-KW"/>
</dbReference>
<dbReference type="AlphaFoldDB" id="A0A3M8H747"/>
<protein>
    <submittedName>
        <fullName evidence="2">SAM-dependent methyltransferase</fullName>
    </submittedName>
</protein>
<dbReference type="CDD" id="cd02440">
    <property type="entry name" value="AdoMet_MTases"/>
    <property type="match status" value="1"/>
</dbReference>
<evidence type="ECO:0000313" key="2">
    <source>
        <dbReference type="EMBL" id="RNC98044.1"/>
    </source>
</evidence>
<dbReference type="PANTHER" id="PTHR43591:SF24">
    <property type="entry name" value="2-METHOXY-6-POLYPRENYL-1,4-BENZOQUINOL METHYLASE, MITOCHONDRIAL"/>
    <property type="match status" value="1"/>
</dbReference>